<dbReference type="PANTHER" id="PTHR32011">
    <property type="entry name" value="OS08G0472400 PROTEIN"/>
    <property type="match status" value="1"/>
</dbReference>
<proteinExistence type="predicted"/>
<dbReference type="Proteomes" id="UP000316196">
    <property type="component" value="Unassembled WGS sequence"/>
</dbReference>
<dbReference type="PANTHER" id="PTHR32011:SF2">
    <property type="entry name" value="OS08G0472400 PROTEIN"/>
    <property type="match status" value="1"/>
</dbReference>
<evidence type="ECO:0000313" key="1">
    <source>
        <dbReference type="EMBL" id="TQL63478.1"/>
    </source>
</evidence>
<sequence length="190" mass="21795">MNADLIARTFDVLHRAGAEFAPGLTDDEFEQLESTFNFRFAPDHRDFLARALPIRDRWVDWRTDDMRSLQRSFDWPIEGIIFDVHENAFWPGAWGERPSDACSAEEVARRELASWPTLVPLYGHRYIAAATADGASPVFSAYQSDVILYGADLHEYVLNEFHRNQFEVNQPTTRIPFWSDLAEGVEPCAN</sequence>
<dbReference type="OrthoDB" id="264195at2"/>
<accession>A0A542ZT09</accession>
<dbReference type="AlphaFoldDB" id="A0A542ZT09"/>
<reference evidence="1 2" key="1">
    <citation type="submission" date="2019-06" db="EMBL/GenBank/DDBJ databases">
        <title>Sequencing the genomes of 1000 actinobacteria strains.</title>
        <authorList>
            <person name="Klenk H.-P."/>
        </authorList>
    </citation>
    <scope>NUCLEOTIDE SEQUENCE [LARGE SCALE GENOMIC DNA]</scope>
    <source>
        <strain evidence="1 2">DSM 8251</strain>
    </source>
</reference>
<name>A0A542ZT09_9ACTN</name>
<evidence type="ECO:0000313" key="2">
    <source>
        <dbReference type="Proteomes" id="UP000316196"/>
    </source>
</evidence>
<protein>
    <recommendedName>
        <fullName evidence="3">SMI1/KNR4 family protein SUKH-1</fullName>
    </recommendedName>
</protein>
<keyword evidence="2" id="KW-1185">Reference proteome</keyword>
<dbReference type="RefSeq" id="WP_142093198.1">
    <property type="nucleotide sequence ID" value="NZ_BAAAMD010000002.1"/>
</dbReference>
<organism evidence="1 2">
    <name type="scientific">Propioniferax innocua</name>
    <dbReference type="NCBI Taxonomy" id="1753"/>
    <lineage>
        <taxon>Bacteria</taxon>
        <taxon>Bacillati</taxon>
        <taxon>Actinomycetota</taxon>
        <taxon>Actinomycetes</taxon>
        <taxon>Propionibacteriales</taxon>
        <taxon>Propionibacteriaceae</taxon>
        <taxon>Propioniferax</taxon>
    </lineage>
</organism>
<dbReference type="EMBL" id="VFOR01000001">
    <property type="protein sequence ID" value="TQL63478.1"/>
    <property type="molecule type" value="Genomic_DNA"/>
</dbReference>
<gene>
    <name evidence="1" type="ORF">FB460_1293</name>
</gene>
<evidence type="ECO:0008006" key="3">
    <source>
        <dbReference type="Google" id="ProtNLM"/>
    </source>
</evidence>
<comment type="caution">
    <text evidence="1">The sequence shown here is derived from an EMBL/GenBank/DDBJ whole genome shotgun (WGS) entry which is preliminary data.</text>
</comment>